<dbReference type="CDD" id="cd03360">
    <property type="entry name" value="LbH_AT_putative"/>
    <property type="match status" value="1"/>
</dbReference>
<proteinExistence type="predicted"/>
<dbReference type="Pfam" id="PF17836">
    <property type="entry name" value="PglD_N"/>
    <property type="match status" value="1"/>
</dbReference>
<keyword evidence="3" id="KW-0808">Transferase</keyword>
<gene>
    <name evidence="3" type="ORF">E1262_18900</name>
</gene>
<dbReference type="Gene3D" id="3.40.50.20">
    <property type="match status" value="1"/>
</dbReference>
<dbReference type="InterPro" id="IPR041561">
    <property type="entry name" value="PglD_N"/>
</dbReference>
<dbReference type="AlphaFoldDB" id="A0A4R5ACJ7"/>
<dbReference type="PANTHER" id="PTHR43300">
    <property type="entry name" value="ACETYLTRANSFERASE"/>
    <property type="match status" value="1"/>
</dbReference>
<evidence type="ECO:0000256" key="1">
    <source>
        <dbReference type="PIRSR" id="PIRSR620019-1"/>
    </source>
</evidence>
<dbReference type="InterPro" id="IPR050179">
    <property type="entry name" value="Trans_hexapeptide_repeat"/>
</dbReference>
<evidence type="ECO:0000259" key="2">
    <source>
        <dbReference type="Pfam" id="PF17836"/>
    </source>
</evidence>
<protein>
    <submittedName>
        <fullName evidence="3">Acetyltransferase</fullName>
    </submittedName>
</protein>
<dbReference type="GO" id="GO:0016740">
    <property type="term" value="F:transferase activity"/>
    <property type="evidence" value="ECO:0007669"/>
    <property type="project" value="UniProtKB-KW"/>
</dbReference>
<reference evidence="3 4" key="1">
    <citation type="submission" date="2019-02" db="EMBL/GenBank/DDBJ databases">
        <title>Draft genome sequences of novel Actinobacteria.</title>
        <authorList>
            <person name="Sahin N."/>
            <person name="Ay H."/>
            <person name="Saygin H."/>
        </authorList>
    </citation>
    <scope>NUCLEOTIDE SEQUENCE [LARGE SCALE GENOMIC DNA]</scope>
    <source>
        <strain evidence="3 4">8K307</strain>
    </source>
</reference>
<organism evidence="3 4">
    <name type="scientific">Jiangella aurantiaca</name>
    <dbReference type="NCBI Taxonomy" id="2530373"/>
    <lineage>
        <taxon>Bacteria</taxon>
        <taxon>Bacillati</taxon>
        <taxon>Actinomycetota</taxon>
        <taxon>Actinomycetes</taxon>
        <taxon>Jiangellales</taxon>
        <taxon>Jiangellaceae</taxon>
        <taxon>Jiangella</taxon>
    </lineage>
</organism>
<evidence type="ECO:0000313" key="3">
    <source>
        <dbReference type="EMBL" id="TDD67522.1"/>
    </source>
</evidence>
<dbReference type="Gene3D" id="2.160.10.10">
    <property type="entry name" value="Hexapeptide repeat proteins"/>
    <property type="match status" value="1"/>
</dbReference>
<dbReference type="NCBIfam" id="TIGR03570">
    <property type="entry name" value="NeuD_NnaD"/>
    <property type="match status" value="1"/>
</dbReference>
<dbReference type="Pfam" id="PF00132">
    <property type="entry name" value="Hexapep"/>
    <property type="match status" value="1"/>
</dbReference>
<dbReference type="EMBL" id="SMLB01000028">
    <property type="protein sequence ID" value="TDD67522.1"/>
    <property type="molecule type" value="Genomic_DNA"/>
</dbReference>
<dbReference type="Proteomes" id="UP000295217">
    <property type="component" value="Unassembled WGS sequence"/>
</dbReference>
<dbReference type="SUPFAM" id="SSF51161">
    <property type="entry name" value="Trimeric LpxA-like enzymes"/>
    <property type="match status" value="1"/>
</dbReference>
<dbReference type="PANTHER" id="PTHR43300:SF7">
    <property type="entry name" value="UDP-N-ACETYLBACILLOSAMINE N-ACETYLTRANSFERASE"/>
    <property type="match status" value="1"/>
</dbReference>
<dbReference type="InterPro" id="IPR011004">
    <property type="entry name" value="Trimer_LpxA-like_sf"/>
</dbReference>
<feature type="active site" description="Proton acceptor" evidence="1">
    <location>
        <position position="143"/>
    </location>
</feature>
<evidence type="ECO:0000313" key="4">
    <source>
        <dbReference type="Proteomes" id="UP000295217"/>
    </source>
</evidence>
<dbReference type="InterPro" id="IPR020019">
    <property type="entry name" value="AcTrfase_PglD-like"/>
</dbReference>
<feature type="domain" description="PglD N-terminal" evidence="2">
    <location>
        <begin position="4"/>
        <end position="60"/>
    </location>
</feature>
<dbReference type="InterPro" id="IPR001451">
    <property type="entry name" value="Hexapep"/>
</dbReference>
<dbReference type="OrthoDB" id="3697257at2"/>
<keyword evidence="4" id="KW-1185">Reference proteome</keyword>
<dbReference type="RefSeq" id="WP_132104688.1">
    <property type="nucleotide sequence ID" value="NZ_SMLB01000028.1"/>
</dbReference>
<name>A0A4R5ACJ7_9ACTN</name>
<accession>A0A4R5ACJ7</accession>
<feature type="site" description="Increases basicity of active site His" evidence="1">
    <location>
        <position position="144"/>
    </location>
</feature>
<sequence length="222" mass="22818">MVSDLIIVHAGGFGRETAEAVRAVNERRRTWSVLGFVDDRAETHGASVDGLPVLGPVDAVADYADARLVLCNGHLADRTARCEVVERLARPAEAYATVIHPSAVLPSSPTIGPGCVVLAGVVATTHVTIGPHVLIEAGVVLTHDDSIERYAAIAPGARLAGNVRVGEGAYIGTGAAVHPDRRIGAWATVGLGAAVLRDVPAGEVWAGVPARPLHEASPPGAP</sequence>
<comment type="caution">
    <text evidence="3">The sequence shown here is derived from an EMBL/GenBank/DDBJ whole genome shotgun (WGS) entry which is preliminary data.</text>
</comment>